<keyword evidence="3" id="KW-1185">Reference proteome</keyword>
<organism evidence="1 4">
    <name type="scientific">Pseudoduganella albidiflava</name>
    <dbReference type="NCBI Taxonomy" id="321983"/>
    <lineage>
        <taxon>Bacteria</taxon>
        <taxon>Pseudomonadati</taxon>
        <taxon>Pseudomonadota</taxon>
        <taxon>Betaproteobacteria</taxon>
        <taxon>Burkholderiales</taxon>
        <taxon>Oxalobacteraceae</taxon>
        <taxon>Telluria group</taxon>
        <taxon>Pseudoduganella</taxon>
    </lineage>
</organism>
<evidence type="ECO:0000313" key="3">
    <source>
        <dbReference type="Proteomes" id="UP000292307"/>
    </source>
</evidence>
<dbReference type="Pfam" id="PF14078">
    <property type="entry name" value="DUF4259"/>
    <property type="match status" value="1"/>
</dbReference>
<reference evidence="1" key="1">
    <citation type="journal article" date="2014" name="Int. J. Syst. Evol. Microbiol.">
        <title>Complete genome sequence of Corynebacterium casei LMG S-19264T (=DSM 44701T), isolated from a smear-ripened cheese.</title>
        <authorList>
            <consortium name="US DOE Joint Genome Institute (JGI-PGF)"/>
            <person name="Walter F."/>
            <person name="Albersmeier A."/>
            <person name="Kalinowski J."/>
            <person name="Ruckert C."/>
        </authorList>
    </citation>
    <scope>NUCLEOTIDE SEQUENCE</scope>
    <source>
        <strain evidence="1">KCTC 12343</strain>
    </source>
</reference>
<sequence length="140" mass="15641">MGAWAMGPYGNDVAQDWAEDLHESNDLYFIGDTLDNVLSTENGDYLDAPFGEEGLAAVETLLRLEGRGGPKDDDSATIDAWVDVVKAQYKPRADLLEKAGRAIDLILSERSELRELWQDSEHFDAWRAAVEDQKTRLQGK</sequence>
<evidence type="ECO:0000313" key="1">
    <source>
        <dbReference type="EMBL" id="GGY48710.1"/>
    </source>
</evidence>
<accession>A0A411WXC3</accession>
<dbReference type="Proteomes" id="UP000628442">
    <property type="component" value="Unassembled WGS sequence"/>
</dbReference>
<evidence type="ECO:0000313" key="2">
    <source>
        <dbReference type="EMBL" id="QBI01177.1"/>
    </source>
</evidence>
<gene>
    <name evidence="2" type="ORF">EYF70_10225</name>
    <name evidence="1" type="ORF">GCM10007387_33690</name>
</gene>
<proteinExistence type="predicted"/>
<dbReference type="AlphaFoldDB" id="A0A411WXC3"/>
<dbReference type="OrthoDB" id="7594887at2"/>
<dbReference type="EMBL" id="BMWV01000007">
    <property type="protein sequence ID" value="GGY48710.1"/>
    <property type="molecule type" value="Genomic_DNA"/>
</dbReference>
<name>A0A411WXC3_9BURK</name>
<dbReference type="Proteomes" id="UP000292307">
    <property type="component" value="Chromosome"/>
</dbReference>
<dbReference type="InterPro" id="IPR025355">
    <property type="entry name" value="DUF4259"/>
</dbReference>
<dbReference type="EMBL" id="CP036401">
    <property type="protein sequence ID" value="QBI01177.1"/>
    <property type="molecule type" value="Genomic_DNA"/>
</dbReference>
<reference evidence="2 3" key="2">
    <citation type="submission" date="2019-02" db="EMBL/GenBank/DDBJ databases">
        <title>Draft Genome Sequences of Six Type Strains of the Genus Massilia.</title>
        <authorList>
            <person name="Miess H."/>
            <person name="Frediansyhah A."/>
            <person name="Gross H."/>
        </authorList>
    </citation>
    <scope>NUCLEOTIDE SEQUENCE [LARGE SCALE GENOMIC DNA]</scope>
    <source>
        <strain evidence="2 3">DSM 17472</strain>
    </source>
</reference>
<dbReference type="RefSeq" id="WP_131145300.1">
    <property type="nucleotide sequence ID" value="NZ_BMWV01000007.1"/>
</dbReference>
<reference evidence="1" key="3">
    <citation type="submission" date="2022-12" db="EMBL/GenBank/DDBJ databases">
        <authorList>
            <person name="Sun Q."/>
            <person name="Kim S."/>
        </authorList>
    </citation>
    <scope>NUCLEOTIDE SEQUENCE</scope>
    <source>
        <strain evidence="1">KCTC 12343</strain>
    </source>
</reference>
<evidence type="ECO:0000313" key="4">
    <source>
        <dbReference type="Proteomes" id="UP000628442"/>
    </source>
</evidence>
<protein>
    <submittedName>
        <fullName evidence="2">DUF4259 domain-containing protein</fullName>
    </submittedName>
</protein>